<organism evidence="1 2">
    <name type="scientific">Klebsiella pneumoniae</name>
    <dbReference type="NCBI Taxonomy" id="573"/>
    <lineage>
        <taxon>Bacteria</taxon>
        <taxon>Pseudomonadati</taxon>
        <taxon>Pseudomonadota</taxon>
        <taxon>Gammaproteobacteria</taxon>
        <taxon>Enterobacterales</taxon>
        <taxon>Enterobacteriaceae</taxon>
        <taxon>Klebsiella/Raoultella group</taxon>
        <taxon>Klebsiella</taxon>
        <taxon>Klebsiella pneumoniae complex</taxon>
    </lineage>
</organism>
<proteinExistence type="predicted"/>
<reference evidence="1 2" key="1">
    <citation type="submission" date="2018-06" db="EMBL/GenBank/DDBJ databases">
        <authorList>
            <consortium name="Pathogen Informatics"/>
            <person name="Doyle S."/>
        </authorList>
    </citation>
    <scope>NUCLEOTIDE SEQUENCE [LARGE SCALE GENOMIC DNA]</scope>
    <source>
        <strain evidence="1 2">NCTC13465</strain>
    </source>
</reference>
<name>A0A2X3EYE3_KLEPN</name>
<dbReference type="Proteomes" id="UP000251721">
    <property type="component" value="Unassembled WGS sequence"/>
</dbReference>
<sequence>MNIVFLGIDLAKNVFQLCGLNQAGQTGLYETNWPKRIAPDAGKYSCMSDWDSKCPPGHFTGSVSLRNWGTK</sequence>
<gene>
    <name evidence="1" type="ORF">NCTC13465_00744</name>
</gene>
<evidence type="ECO:0000313" key="2">
    <source>
        <dbReference type="Proteomes" id="UP000251721"/>
    </source>
</evidence>
<evidence type="ECO:0000313" key="1">
    <source>
        <dbReference type="EMBL" id="SQC41503.1"/>
    </source>
</evidence>
<accession>A0A2X3EYE3</accession>
<dbReference type="AlphaFoldDB" id="A0A2X3EYE3"/>
<dbReference type="EMBL" id="UAWQ01000005">
    <property type="protein sequence ID" value="SQC41503.1"/>
    <property type="molecule type" value="Genomic_DNA"/>
</dbReference>
<protein>
    <submittedName>
        <fullName evidence="1">Uncharacterized protein</fullName>
    </submittedName>
</protein>